<dbReference type="InterPro" id="IPR022081">
    <property type="entry name" value="DUF3631"/>
</dbReference>
<evidence type="ECO:0000259" key="1">
    <source>
        <dbReference type="Pfam" id="PF12307"/>
    </source>
</evidence>
<dbReference type="PATRIC" id="fig|1299334.3.peg.9083"/>
<comment type="caution">
    <text evidence="2">The sequence shown here is derived from an EMBL/GenBank/DDBJ whole genome shotgun (WGS) entry which is preliminary data.</text>
</comment>
<feature type="domain" description="DUF3631" evidence="1">
    <location>
        <begin position="18"/>
        <end position="87"/>
    </location>
</feature>
<protein>
    <recommendedName>
        <fullName evidence="1">DUF3631 domain-containing protein</fullName>
    </recommendedName>
</protein>
<organism evidence="2">
    <name type="scientific">Mycobacterium xenopi 4042</name>
    <dbReference type="NCBI Taxonomy" id="1299334"/>
    <lineage>
        <taxon>Bacteria</taxon>
        <taxon>Bacillati</taxon>
        <taxon>Actinomycetota</taxon>
        <taxon>Actinomycetes</taxon>
        <taxon>Mycobacteriales</taxon>
        <taxon>Mycobacteriaceae</taxon>
        <taxon>Mycobacterium</taxon>
    </lineage>
</organism>
<sequence length="96" mass="10106">MRTERRHVGAADSGCGCGGGRWPELARAACTALVAAAEGNAEDASLGVRLLSDIRDVFAKTGQPFLSSTELVAELRRLEDSPWDDFELSAANSPTG</sequence>
<gene>
    <name evidence="2" type="ORF">I553_2727</name>
</gene>
<evidence type="ECO:0000313" key="2">
    <source>
        <dbReference type="EMBL" id="EUA10468.1"/>
    </source>
</evidence>
<accession>X7YVC5</accession>
<reference evidence="2" key="1">
    <citation type="submission" date="2014-01" db="EMBL/GenBank/DDBJ databases">
        <authorList>
            <person name="Brown-Elliot B."/>
            <person name="Wallace R."/>
            <person name="Lenaerts A."/>
            <person name="Ordway D."/>
            <person name="DeGroote M.A."/>
            <person name="Parker T."/>
            <person name="Sizemore C."/>
            <person name="Tallon L.J."/>
            <person name="Sadzewicz L.K."/>
            <person name="Sengamalay N."/>
            <person name="Fraser C.M."/>
            <person name="Hine E."/>
            <person name="Shefchek K.A."/>
            <person name="Das S.P."/>
            <person name="Tettelin H."/>
        </authorList>
    </citation>
    <scope>NUCLEOTIDE SEQUENCE [LARGE SCALE GENOMIC DNA]</scope>
    <source>
        <strain evidence="2">4042</strain>
    </source>
</reference>
<dbReference type="EMBL" id="JAOB01000087">
    <property type="protein sequence ID" value="EUA10468.1"/>
    <property type="molecule type" value="Genomic_DNA"/>
</dbReference>
<name>X7YVC5_MYCXE</name>
<dbReference type="Pfam" id="PF12307">
    <property type="entry name" value="DUF3631"/>
    <property type="match status" value="1"/>
</dbReference>
<proteinExistence type="predicted"/>
<dbReference type="AlphaFoldDB" id="X7YVC5"/>